<dbReference type="PANTHER" id="PTHR11135">
    <property type="entry name" value="HISTONE ACETYLTRANSFERASE-RELATED"/>
    <property type="match status" value="1"/>
</dbReference>
<feature type="domain" description="Radical SAM core" evidence="7">
    <location>
        <begin position="1"/>
        <end position="237"/>
    </location>
</feature>
<keyword evidence="2" id="KW-0004">4Fe-4S</keyword>
<reference evidence="8 9" key="1">
    <citation type="submission" date="2021-06" db="EMBL/GenBank/DDBJ databases">
        <authorList>
            <person name="Sun Q."/>
            <person name="Li D."/>
        </authorList>
    </citation>
    <scope>NUCLEOTIDE SEQUENCE [LARGE SCALE GENOMIC DNA]</scope>
    <source>
        <strain evidence="8 9">MSJ-40</strain>
    </source>
</reference>
<evidence type="ECO:0000313" key="8">
    <source>
        <dbReference type="EMBL" id="MBU5437736.1"/>
    </source>
</evidence>
<evidence type="ECO:0000313" key="9">
    <source>
        <dbReference type="Proteomes" id="UP000749471"/>
    </source>
</evidence>
<evidence type="ECO:0000256" key="6">
    <source>
        <dbReference type="ARBA" id="ARBA00023014"/>
    </source>
</evidence>
<dbReference type="CDD" id="cd01335">
    <property type="entry name" value="Radical_SAM"/>
    <property type="match status" value="1"/>
</dbReference>
<dbReference type="InterPro" id="IPR006638">
    <property type="entry name" value="Elp3/MiaA/NifB-like_rSAM"/>
</dbReference>
<keyword evidence="3" id="KW-0949">S-adenosyl-L-methionine</keyword>
<keyword evidence="9" id="KW-1185">Reference proteome</keyword>
<dbReference type="SFLD" id="SFLDG01082">
    <property type="entry name" value="B12-binding_domain_containing"/>
    <property type="match status" value="1"/>
</dbReference>
<protein>
    <submittedName>
        <fullName evidence="8">Radical SAM protein</fullName>
    </submittedName>
</protein>
<dbReference type="PROSITE" id="PS51918">
    <property type="entry name" value="RADICAL_SAM"/>
    <property type="match status" value="1"/>
</dbReference>
<gene>
    <name evidence="8" type="ORF">KQI42_06940</name>
</gene>
<dbReference type="SFLD" id="SFLDS00029">
    <property type="entry name" value="Radical_SAM"/>
    <property type="match status" value="1"/>
</dbReference>
<dbReference type="InterPro" id="IPR032432">
    <property type="entry name" value="Radical_SAM_C"/>
</dbReference>
<evidence type="ECO:0000256" key="5">
    <source>
        <dbReference type="ARBA" id="ARBA00023004"/>
    </source>
</evidence>
<keyword evidence="4" id="KW-0479">Metal-binding</keyword>
<dbReference type="SFLD" id="SFLDG01086">
    <property type="entry name" value="elongater_protein-like"/>
    <property type="match status" value="1"/>
</dbReference>
<evidence type="ECO:0000256" key="3">
    <source>
        <dbReference type="ARBA" id="ARBA00022691"/>
    </source>
</evidence>
<proteinExistence type="predicted"/>
<dbReference type="InterPro" id="IPR007197">
    <property type="entry name" value="rSAM"/>
</dbReference>
<sequence length="361" mass="41469">MTRHYIIPIFVPHLGCPHDCVFCNQRKITGLSTNITPSFVEKTIKEHLETFNSDSYVEVAFYGGSFTAIDLDIQKELLKVPYKYKEKGLIQGIRLSTRPDCIDELILNNLREYKVDTIELGVQSLEDTVLYESGRGHTSKDVYEASNLIKDYGINLGLQMMIGLPGDDRCKSLYTCKEFIKLNPFCVRIYPTLVVKDTYLETLYLKDKYIPLTLEEAVDISTELLMLFNYYHIDVIRIGLQPTENIQLGKDVVTGPFHPAFRQLVEANIIKLLLDDYLSKANLTFQNEVLVIQANSRNISAIAGQKSSNINYFMQKYKFNKIKIYPKDMDSDLLGITIGQFYDKINIELLMESYLKEKSII</sequence>
<dbReference type="InterPro" id="IPR039661">
    <property type="entry name" value="ELP3"/>
</dbReference>
<dbReference type="RefSeq" id="WP_216518113.1">
    <property type="nucleotide sequence ID" value="NZ_JAHLPM010000004.1"/>
</dbReference>
<evidence type="ECO:0000256" key="1">
    <source>
        <dbReference type="ARBA" id="ARBA00001966"/>
    </source>
</evidence>
<evidence type="ECO:0000256" key="4">
    <source>
        <dbReference type="ARBA" id="ARBA00022723"/>
    </source>
</evidence>
<dbReference type="PANTHER" id="PTHR11135:SF0">
    <property type="entry name" value="ELONGATOR COMPLEX PROTEIN 3"/>
    <property type="match status" value="1"/>
</dbReference>
<dbReference type="EMBL" id="JAHLPM010000004">
    <property type="protein sequence ID" value="MBU5437736.1"/>
    <property type="molecule type" value="Genomic_DNA"/>
</dbReference>
<dbReference type="Pfam" id="PF16199">
    <property type="entry name" value="Radical_SAM_C"/>
    <property type="match status" value="1"/>
</dbReference>
<dbReference type="Pfam" id="PF04055">
    <property type="entry name" value="Radical_SAM"/>
    <property type="match status" value="1"/>
</dbReference>
<comment type="cofactor">
    <cofactor evidence="1">
        <name>[4Fe-4S] cluster</name>
        <dbReference type="ChEBI" id="CHEBI:49883"/>
    </cofactor>
</comment>
<accession>A0ABS6E5C2</accession>
<evidence type="ECO:0000259" key="7">
    <source>
        <dbReference type="PROSITE" id="PS51918"/>
    </source>
</evidence>
<keyword evidence="5" id="KW-0408">Iron</keyword>
<dbReference type="SMART" id="SM00729">
    <property type="entry name" value="Elp3"/>
    <property type="match status" value="1"/>
</dbReference>
<evidence type="ECO:0000256" key="2">
    <source>
        <dbReference type="ARBA" id="ARBA00022485"/>
    </source>
</evidence>
<dbReference type="Proteomes" id="UP000749471">
    <property type="component" value="Unassembled WGS sequence"/>
</dbReference>
<name>A0ABS6E5C2_9FIRM</name>
<comment type="caution">
    <text evidence="8">The sequence shown here is derived from an EMBL/GenBank/DDBJ whole genome shotgun (WGS) entry which is preliminary data.</text>
</comment>
<keyword evidence="6" id="KW-0411">Iron-sulfur</keyword>
<organism evidence="8 9">
    <name type="scientific">Tissierella simiarum</name>
    <dbReference type="NCBI Taxonomy" id="2841534"/>
    <lineage>
        <taxon>Bacteria</taxon>
        <taxon>Bacillati</taxon>
        <taxon>Bacillota</taxon>
        <taxon>Tissierellia</taxon>
        <taxon>Tissierellales</taxon>
        <taxon>Tissierellaceae</taxon>
        <taxon>Tissierella</taxon>
    </lineage>
</organism>